<keyword evidence="6" id="KW-0443">Lipid metabolism</keyword>
<organism evidence="10 11">
    <name type="scientific">Aphis craccivora</name>
    <name type="common">Cowpea aphid</name>
    <dbReference type="NCBI Taxonomy" id="307492"/>
    <lineage>
        <taxon>Eukaryota</taxon>
        <taxon>Metazoa</taxon>
        <taxon>Ecdysozoa</taxon>
        <taxon>Arthropoda</taxon>
        <taxon>Hexapoda</taxon>
        <taxon>Insecta</taxon>
        <taxon>Pterygota</taxon>
        <taxon>Neoptera</taxon>
        <taxon>Paraneoptera</taxon>
        <taxon>Hemiptera</taxon>
        <taxon>Sternorrhyncha</taxon>
        <taxon>Aphidomorpha</taxon>
        <taxon>Aphidoidea</taxon>
        <taxon>Aphididae</taxon>
        <taxon>Aphidini</taxon>
        <taxon>Aphis</taxon>
        <taxon>Aphis</taxon>
    </lineage>
</organism>
<evidence type="ECO:0000256" key="6">
    <source>
        <dbReference type="RuleBase" id="RU366019"/>
    </source>
</evidence>
<comment type="cofactor">
    <cofactor evidence="5">
        <name>Zn(2+)</name>
        <dbReference type="ChEBI" id="CHEBI:29105"/>
    </cofactor>
    <text evidence="5">Binds 1 zinc ion per subunit.</text>
</comment>
<keyword evidence="7" id="KW-0732">Signal</keyword>
<dbReference type="EC" id="3.5.1.23" evidence="2 6"/>
<keyword evidence="5" id="KW-0479">Metal-binding</keyword>
<keyword evidence="5" id="KW-0862">Zinc</keyword>
<protein>
    <recommendedName>
        <fullName evidence="3 6">Neutral ceramidase</fullName>
        <ecNumber evidence="2 6">3.5.1.23</ecNumber>
    </recommendedName>
</protein>
<dbReference type="InterPro" id="IPR006823">
    <property type="entry name" value="Ceramidase_alk"/>
</dbReference>
<dbReference type="GO" id="GO:0046872">
    <property type="term" value="F:metal ion binding"/>
    <property type="evidence" value="ECO:0007669"/>
    <property type="project" value="UniProtKB-KW"/>
</dbReference>
<evidence type="ECO:0000256" key="1">
    <source>
        <dbReference type="ARBA" id="ARBA00009835"/>
    </source>
</evidence>
<evidence type="ECO:0000259" key="9">
    <source>
        <dbReference type="Pfam" id="PF17048"/>
    </source>
</evidence>
<gene>
    <name evidence="10" type="ORF">FWK35_00010529</name>
</gene>
<feature type="binding site" evidence="5">
    <location>
        <position position="111"/>
    </location>
    <ligand>
        <name>Zn(2+)</name>
        <dbReference type="ChEBI" id="CHEBI:29105"/>
    </ligand>
</feature>
<reference evidence="10 11" key="1">
    <citation type="submission" date="2019-08" db="EMBL/GenBank/DDBJ databases">
        <title>Whole genome of Aphis craccivora.</title>
        <authorList>
            <person name="Voronova N.V."/>
            <person name="Shulinski R.S."/>
            <person name="Bandarenka Y.V."/>
            <person name="Zhorov D.G."/>
            <person name="Warner D."/>
        </authorList>
    </citation>
    <scope>NUCLEOTIDE SEQUENCE [LARGE SCALE GENOMIC DNA]</scope>
    <source>
        <strain evidence="10">180601</strain>
        <tissue evidence="10">Whole Body</tissue>
    </source>
</reference>
<dbReference type="Proteomes" id="UP000478052">
    <property type="component" value="Unassembled WGS sequence"/>
</dbReference>
<dbReference type="PANTHER" id="PTHR12670">
    <property type="entry name" value="CERAMIDASE"/>
    <property type="match status" value="1"/>
</dbReference>
<dbReference type="InterPro" id="IPR031329">
    <property type="entry name" value="NEUT/ALK_ceramidase_N"/>
</dbReference>
<dbReference type="GO" id="GO:0005576">
    <property type="term" value="C:extracellular region"/>
    <property type="evidence" value="ECO:0007669"/>
    <property type="project" value="TreeGrafter"/>
</dbReference>
<feature type="domain" description="Neutral/alkaline non-lysosomal ceramidase C-terminal" evidence="9">
    <location>
        <begin position="550"/>
        <end position="713"/>
    </location>
</feature>
<dbReference type="GO" id="GO:0046512">
    <property type="term" value="P:sphingosine biosynthetic process"/>
    <property type="evidence" value="ECO:0007669"/>
    <property type="project" value="TreeGrafter"/>
</dbReference>
<dbReference type="AlphaFoldDB" id="A0A6G0Z909"/>
<feature type="signal peptide" evidence="7">
    <location>
        <begin position="1"/>
        <end position="19"/>
    </location>
</feature>
<feature type="binding site" evidence="5">
    <location>
        <position position="460"/>
    </location>
    <ligand>
        <name>Zn(2+)</name>
        <dbReference type="ChEBI" id="CHEBI:29105"/>
    </ligand>
</feature>
<dbReference type="EMBL" id="VUJU01000997">
    <property type="protein sequence ID" value="KAF0767315.1"/>
    <property type="molecule type" value="Genomic_DNA"/>
</dbReference>
<comment type="caution">
    <text evidence="10">The sequence shown here is derived from an EMBL/GenBank/DDBJ whole genome shotgun (WGS) entry which is preliminary data.</text>
</comment>
<keyword evidence="4 6" id="KW-0378">Hydrolase</keyword>
<evidence type="ECO:0000256" key="5">
    <source>
        <dbReference type="PIRSR" id="PIRSR606823-2"/>
    </source>
</evidence>
<name>A0A6G0Z909_APHCR</name>
<proteinExistence type="inferred from homology"/>
<dbReference type="PANTHER" id="PTHR12670:SF1">
    <property type="entry name" value="NEUTRAL CERAMIDASE"/>
    <property type="match status" value="1"/>
</dbReference>
<evidence type="ECO:0000256" key="4">
    <source>
        <dbReference type="ARBA" id="ARBA00022801"/>
    </source>
</evidence>
<evidence type="ECO:0000259" key="8">
    <source>
        <dbReference type="Pfam" id="PF04734"/>
    </source>
</evidence>
<evidence type="ECO:0000313" key="11">
    <source>
        <dbReference type="Proteomes" id="UP000478052"/>
    </source>
</evidence>
<feature type="chain" id="PRO_5026272210" description="Neutral ceramidase" evidence="7">
    <location>
        <begin position="20"/>
        <end position="714"/>
    </location>
</feature>
<dbReference type="OrthoDB" id="191371at2759"/>
<dbReference type="InterPro" id="IPR031331">
    <property type="entry name" value="NEUT/ALK_ceramidase_C"/>
</dbReference>
<keyword evidence="6" id="KW-0746">Sphingolipid metabolism</keyword>
<dbReference type="GO" id="GO:0016020">
    <property type="term" value="C:membrane"/>
    <property type="evidence" value="ECO:0007669"/>
    <property type="project" value="GOC"/>
</dbReference>
<feature type="binding site" evidence="5">
    <location>
        <position position="220"/>
    </location>
    <ligand>
        <name>Zn(2+)</name>
        <dbReference type="ChEBI" id="CHEBI:29105"/>
    </ligand>
</feature>
<comment type="similarity">
    <text evidence="1 6">Belongs to the neutral ceramidase family.</text>
</comment>
<dbReference type="GO" id="GO:0017040">
    <property type="term" value="F:N-acylsphingosine amidohydrolase activity"/>
    <property type="evidence" value="ECO:0007669"/>
    <property type="project" value="UniProtKB-UniRule"/>
</dbReference>
<dbReference type="GO" id="GO:0042759">
    <property type="term" value="P:long-chain fatty acid biosynthetic process"/>
    <property type="evidence" value="ECO:0007669"/>
    <property type="project" value="TreeGrafter"/>
</dbReference>
<dbReference type="InterPro" id="IPR038445">
    <property type="entry name" value="NCDase_C_sf"/>
</dbReference>
<dbReference type="Pfam" id="PF04734">
    <property type="entry name" value="Ceramidase_alk"/>
    <property type="match status" value="1"/>
</dbReference>
<comment type="catalytic activity">
    <reaction evidence="6">
        <text>an N-acylsphing-4-enine + H2O = sphing-4-enine + a fatty acid</text>
        <dbReference type="Rhea" id="RHEA:20856"/>
        <dbReference type="ChEBI" id="CHEBI:15377"/>
        <dbReference type="ChEBI" id="CHEBI:28868"/>
        <dbReference type="ChEBI" id="CHEBI:52639"/>
        <dbReference type="ChEBI" id="CHEBI:57756"/>
        <dbReference type="EC" id="3.5.1.23"/>
    </reaction>
</comment>
<evidence type="ECO:0000256" key="2">
    <source>
        <dbReference type="ARBA" id="ARBA00011891"/>
    </source>
</evidence>
<evidence type="ECO:0000313" key="10">
    <source>
        <dbReference type="EMBL" id="KAF0767315.1"/>
    </source>
</evidence>
<evidence type="ECO:0000256" key="3">
    <source>
        <dbReference type="ARBA" id="ARBA00019235"/>
    </source>
</evidence>
<feature type="domain" description="Neutral/alkaline non-lysosomal ceramidase N-terminal" evidence="8">
    <location>
        <begin position="21"/>
        <end position="507"/>
    </location>
</feature>
<accession>A0A6G0Z909</accession>
<dbReference type="GO" id="GO:0046514">
    <property type="term" value="P:ceramide catabolic process"/>
    <property type="evidence" value="ECO:0007669"/>
    <property type="project" value="InterPro"/>
</dbReference>
<feature type="binding site" evidence="5">
    <location>
        <position position="497"/>
    </location>
    <ligand>
        <name>Zn(2+)</name>
        <dbReference type="ChEBI" id="CHEBI:29105"/>
    </ligand>
</feature>
<dbReference type="Pfam" id="PF17048">
    <property type="entry name" value="Ceramidse_alk_C"/>
    <property type="match status" value="1"/>
</dbReference>
<evidence type="ECO:0000256" key="7">
    <source>
        <dbReference type="SAM" id="SignalP"/>
    </source>
</evidence>
<keyword evidence="11" id="KW-1185">Reference proteome</keyword>
<dbReference type="Gene3D" id="2.60.40.2300">
    <property type="entry name" value="Neutral/alkaline non-lysosomal ceramidase, C-terminal domain"/>
    <property type="match status" value="1"/>
</dbReference>
<sequence>MFKLRFIFLLSLWITTAHSLYKIGIGIADVTGPAAGVTFLGYGKVEQTGEGIHLRQFSRAFLIEDSTSRTAFVSIDSAMMGDHIKKEVLKKLNEKLPGLYDTNNLMLSSTHTHSTPGGYMLHMLFDLSTLGYVQQTLNCLVKGITLSILRAHDKLDYGRIFVNKGELNGISISRSPQSYLLNPEAERAQYEHNVDKTMVQLKFESESGTPLGVINWYAVHATSMNNTNRLVSSDNVGYASVLFEQKMNPESFIGKGRFVAAFASSNLGDVTPNIKGPRCQKSGKPCDIPGPSCDANELCVASGPGDDMKESTRIIARRLFARAYELMVGKPITEIVGPIKSIHQFIDMTTEEVDYKTPGGETVKGKGCKPAMGHTFSSGTIDGPGLFSFEAGSKSSNNPLWDIVTNFVPKPSPEQVKCHAEKSILISTGEFNYPLAWSPKIVSTQLAVIGQLIIACVPGEFTTMSGRRVRKAIREVLCKNSWCTVVIAGLCNTYSDYITTPEEYKVRTIDYNLYLAFACLCSKQSNPLQRYEGASTLFGPYTLPIYLKQYSKLAKALLNGDEKLDPGPEPADLKSDVWSLLPTPMYDTPMSRHNFGDCIEQPPYTAKLGQTVKAKFVSGNPRNNPMLEMTFLTVERLTDDLKWDVVATDANWETEFLWKTVSWFWASSVAEIKWTIPEDTTPGLYRIRHFGYFKYFGGGRLGRYFGTSETFKVT</sequence>